<dbReference type="EMBL" id="BARV01032830">
    <property type="protein sequence ID" value="GAI38470.1"/>
    <property type="molecule type" value="Genomic_DNA"/>
</dbReference>
<proteinExistence type="inferred from homology"/>
<dbReference type="EC" id="6.3.4.2" evidence="3"/>
<evidence type="ECO:0000256" key="3">
    <source>
        <dbReference type="ARBA" id="ARBA00012291"/>
    </source>
</evidence>
<dbReference type="AlphaFoldDB" id="X1PHI5"/>
<dbReference type="PROSITE" id="PS51273">
    <property type="entry name" value="GATASE_TYPE_1"/>
    <property type="match status" value="1"/>
</dbReference>
<comment type="catalytic activity">
    <reaction evidence="9">
        <text>UTP + L-glutamine + ATP + H2O = CTP + L-glutamate + ADP + phosphate + 2 H(+)</text>
        <dbReference type="Rhea" id="RHEA:26426"/>
        <dbReference type="ChEBI" id="CHEBI:15377"/>
        <dbReference type="ChEBI" id="CHEBI:15378"/>
        <dbReference type="ChEBI" id="CHEBI:29985"/>
        <dbReference type="ChEBI" id="CHEBI:30616"/>
        <dbReference type="ChEBI" id="CHEBI:37563"/>
        <dbReference type="ChEBI" id="CHEBI:43474"/>
        <dbReference type="ChEBI" id="CHEBI:46398"/>
        <dbReference type="ChEBI" id="CHEBI:58359"/>
        <dbReference type="ChEBI" id="CHEBI:456216"/>
        <dbReference type="EC" id="6.3.4.2"/>
    </reaction>
</comment>
<dbReference type="PANTHER" id="PTHR11550:SF0">
    <property type="entry name" value="CTP SYNTHASE-RELATED"/>
    <property type="match status" value="1"/>
</dbReference>
<evidence type="ECO:0000313" key="11">
    <source>
        <dbReference type="EMBL" id="GAI38470.1"/>
    </source>
</evidence>
<keyword evidence="6" id="KW-0067">ATP-binding</keyword>
<accession>X1PHI5</accession>
<keyword evidence="8" id="KW-0665">Pyrimidine biosynthesis</keyword>
<evidence type="ECO:0000256" key="7">
    <source>
        <dbReference type="ARBA" id="ARBA00022962"/>
    </source>
</evidence>
<dbReference type="GO" id="GO:0019856">
    <property type="term" value="P:pyrimidine nucleobase biosynthetic process"/>
    <property type="evidence" value="ECO:0007669"/>
    <property type="project" value="TreeGrafter"/>
</dbReference>
<feature type="non-terminal residue" evidence="11">
    <location>
        <position position="139"/>
    </location>
</feature>
<comment type="pathway">
    <text evidence="1">Pyrimidine metabolism; CTP biosynthesis via de novo pathway; CTP from UDP: step 2/2.</text>
</comment>
<evidence type="ECO:0000256" key="1">
    <source>
        <dbReference type="ARBA" id="ARBA00005171"/>
    </source>
</evidence>
<keyword evidence="7" id="KW-0315">Glutamine amidotransferase</keyword>
<comment type="caution">
    <text evidence="11">The sequence shown here is derived from an EMBL/GenBank/DDBJ whole genome shotgun (WGS) entry which is preliminary data.</text>
</comment>
<sequence length="139" mass="14886">MYLLVCLEHDSNNDGHVALSEQLEEISKSTGISIDVVWKDAVASVAEISHADGVIVPNGPTPSFEDQVLCCKKARELRIPFLGICGGLQAAAVDVARHLAHLPEASSEEYSPKTPVPLVHKDGKPCGRAAQNIRLIPGR</sequence>
<dbReference type="GO" id="GO:0042802">
    <property type="term" value="F:identical protein binding"/>
    <property type="evidence" value="ECO:0007669"/>
    <property type="project" value="TreeGrafter"/>
</dbReference>
<comment type="similarity">
    <text evidence="2">Belongs to the CTP synthase family.</text>
</comment>
<dbReference type="InterPro" id="IPR017926">
    <property type="entry name" value="GATASE"/>
</dbReference>
<evidence type="ECO:0000256" key="6">
    <source>
        <dbReference type="ARBA" id="ARBA00022840"/>
    </source>
</evidence>
<dbReference type="GO" id="GO:0003883">
    <property type="term" value="F:CTP synthase activity"/>
    <property type="evidence" value="ECO:0007669"/>
    <property type="project" value="UniProtKB-EC"/>
</dbReference>
<gene>
    <name evidence="11" type="ORF">S06H3_51705</name>
</gene>
<dbReference type="InterPro" id="IPR004468">
    <property type="entry name" value="CTP_synthase"/>
</dbReference>
<dbReference type="InterPro" id="IPR029062">
    <property type="entry name" value="Class_I_gatase-like"/>
</dbReference>
<keyword evidence="5" id="KW-0547">Nucleotide-binding</keyword>
<organism evidence="11">
    <name type="scientific">marine sediment metagenome</name>
    <dbReference type="NCBI Taxonomy" id="412755"/>
    <lineage>
        <taxon>unclassified sequences</taxon>
        <taxon>metagenomes</taxon>
        <taxon>ecological metagenomes</taxon>
    </lineage>
</organism>
<dbReference type="SUPFAM" id="SSF52317">
    <property type="entry name" value="Class I glutamine amidotransferase-like"/>
    <property type="match status" value="1"/>
</dbReference>
<feature type="domain" description="Glutamine amidotransferase" evidence="10">
    <location>
        <begin position="19"/>
        <end position="104"/>
    </location>
</feature>
<evidence type="ECO:0000256" key="2">
    <source>
        <dbReference type="ARBA" id="ARBA00007533"/>
    </source>
</evidence>
<dbReference type="UniPathway" id="UPA00159">
    <property type="reaction ID" value="UER00277"/>
</dbReference>
<keyword evidence="4" id="KW-0436">Ligase</keyword>
<evidence type="ECO:0000259" key="10">
    <source>
        <dbReference type="Pfam" id="PF00117"/>
    </source>
</evidence>
<dbReference type="GO" id="GO:0044210">
    <property type="term" value="P:'de novo' CTP biosynthetic process"/>
    <property type="evidence" value="ECO:0007669"/>
    <property type="project" value="UniProtKB-UniPathway"/>
</dbReference>
<evidence type="ECO:0000256" key="8">
    <source>
        <dbReference type="ARBA" id="ARBA00022975"/>
    </source>
</evidence>
<evidence type="ECO:0000256" key="9">
    <source>
        <dbReference type="ARBA" id="ARBA00047781"/>
    </source>
</evidence>
<dbReference type="Pfam" id="PF00117">
    <property type="entry name" value="GATase"/>
    <property type="match status" value="1"/>
</dbReference>
<dbReference type="GO" id="GO:0005524">
    <property type="term" value="F:ATP binding"/>
    <property type="evidence" value="ECO:0007669"/>
    <property type="project" value="UniProtKB-KW"/>
</dbReference>
<evidence type="ECO:0000256" key="5">
    <source>
        <dbReference type="ARBA" id="ARBA00022741"/>
    </source>
</evidence>
<protein>
    <recommendedName>
        <fullName evidence="3">CTP synthase (glutamine hydrolyzing)</fullName>
        <ecNumber evidence="3">6.3.4.2</ecNumber>
    </recommendedName>
</protein>
<dbReference type="Gene3D" id="3.40.50.880">
    <property type="match status" value="1"/>
</dbReference>
<name>X1PHI5_9ZZZZ</name>
<dbReference type="PANTHER" id="PTHR11550">
    <property type="entry name" value="CTP SYNTHASE"/>
    <property type="match status" value="1"/>
</dbReference>
<evidence type="ECO:0000256" key="4">
    <source>
        <dbReference type="ARBA" id="ARBA00022598"/>
    </source>
</evidence>
<reference evidence="11" key="1">
    <citation type="journal article" date="2014" name="Front. Microbiol.">
        <title>High frequency of phylogenetically diverse reductive dehalogenase-homologous genes in deep subseafloor sedimentary metagenomes.</title>
        <authorList>
            <person name="Kawai M."/>
            <person name="Futagami T."/>
            <person name="Toyoda A."/>
            <person name="Takaki Y."/>
            <person name="Nishi S."/>
            <person name="Hori S."/>
            <person name="Arai W."/>
            <person name="Tsubouchi T."/>
            <person name="Morono Y."/>
            <person name="Uchiyama I."/>
            <person name="Ito T."/>
            <person name="Fujiyama A."/>
            <person name="Inagaki F."/>
            <person name="Takami H."/>
        </authorList>
    </citation>
    <scope>NUCLEOTIDE SEQUENCE</scope>
    <source>
        <strain evidence="11">Expedition CK06-06</strain>
    </source>
</reference>